<dbReference type="Pfam" id="PF06676">
    <property type="entry name" value="DUF1178"/>
    <property type="match status" value="1"/>
</dbReference>
<dbReference type="RefSeq" id="WP_147164523.1">
    <property type="nucleotide sequence ID" value="NZ_BJZO01000083.1"/>
</dbReference>
<evidence type="ECO:0000313" key="2">
    <source>
        <dbReference type="Proteomes" id="UP000321567"/>
    </source>
</evidence>
<gene>
    <name evidence="1" type="ORF">ROR02_26240</name>
</gene>
<proteinExistence type="predicted"/>
<comment type="caution">
    <text evidence="1">The sequence shown here is derived from an EMBL/GenBank/DDBJ whole genome shotgun (WGS) entry which is preliminary data.</text>
</comment>
<dbReference type="AlphaFoldDB" id="A0A512HAK9"/>
<dbReference type="Proteomes" id="UP000321567">
    <property type="component" value="Unassembled WGS sequence"/>
</dbReference>
<accession>A0A512HAK9</accession>
<organism evidence="1 2">
    <name type="scientific">Pararhodospirillum oryzae</name>
    <dbReference type="NCBI Taxonomy" id="478448"/>
    <lineage>
        <taxon>Bacteria</taxon>
        <taxon>Pseudomonadati</taxon>
        <taxon>Pseudomonadota</taxon>
        <taxon>Alphaproteobacteria</taxon>
        <taxon>Rhodospirillales</taxon>
        <taxon>Rhodospirillaceae</taxon>
        <taxon>Pararhodospirillum</taxon>
    </lineage>
</organism>
<reference evidence="1 2" key="1">
    <citation type="submission" date="2019-07" db="EMBL/GenBank/DDBJ databases">
        <title>Whole genome shotgun sequence of Rhodospirillum oryzae NBRC 107573.</title>
        <authorList>
            <person name="Hosoyama A."/>
            <person name="Uohara A."/>
            <person name="Ohji S."/>
            <person name="Ichikawa N."/>
        </authorList>
    </citation>
    <scope>NUCLEOTIDE SEQUENCE [LARGE SCALE GENOMIC DNA]</scope>
    <source>
        <strain evidence="1 2">NBRC 107573</strain>
    </source>
</reference>
<protein>
    <submittedName>
        <fullName evidence="1">Uncharacterized protein</fullName>
    </submittedName>
</protein>
<sequence>MIRYALECAEGHVFEHWFDNMADADAQLALGSIPCPECASTEVRKSLMAPRIGQGKATAPLPSCAGPSCCAGACPAMAG</sequence>
<dbReference type="OrthoDB" id="9799894at2"/>
<evidence type="ECO:0000313" key="1">
    <source>
        <dbReference type="EMBL" id="GEO82493.1"/>
    </source>
</evidence>
<keyword evidence="2" id="KW-1185">Reference proteome</keyword>
<dbReference type="InterPro" id="IPR009562">
    <property type="entry name" value="DUF1178"/>
</dbReference>
<name>A0A512HAK9_9PROT</name>
<dbReference type="EMBL" id="BJZO01000083">
    <property type="protein sequence ID" value="GEO82493.1"/>
    <property type="molecule type" value="Genomic_DNA"/>
</dbReference>